<evidence type="ECO:0000256" key="1">
    <source>
        <dbReference type="ARBA" id="ARBA00023015"/>
    </source>
</evidence>
<dbReference type="SMART" id="SM00420">
    <property type="entry name" value="HTH_DEOR"/>
    <property type="match status" value="1"/>
</dbReference>
<dbReference type="InterPro" id="IPR028349">
    <property type="entry name" value="PafC-like"/>
</dbReference>
<dbReference type="InterPro" id="IPR001034">
    <property type="entry name" value="DeoR_HTH"/>
</dbReference>
<evidence type="ECO:0000259" key="3">
    <source>
        <dbReference type="PROSITE" id="PS51000"/>
    </source>
</evidence>
<dbReference type="Gene3D" id="1.10.10.10">
    <property type="entry name" value="Winged helix-like DNA-binding domain superfamily/Winged helix DNA-binding domain"/>
    <property type="match status" value="1"/>
</dbReference>
<dbReference type="Pfam" id="PF08279">
    <property type="entry name" value="HTH_11"/>
    <property type="match status" value="1"/>
</dbReference>
<dbReference type="PANTHER" id="PTHR34580:SF1">
    <property type="entry name" value="PROTEIN PAFC"/>
    <property type="match status" value="1"/>
</dbReference>
<dbReference type="AlphaFoldDB" id="A0A212J142"/>
<dbReference type="SUPFAM" id="SSF46785">
    <property type="entry name" value="Winged helix' DNA-binding domain"/>
    <property type="match status" value="1"/>
</dbReference>
<protein>
    <recommendedName>
        <fullName evidence="3">HTH deoR-type domain-containing protein</fullName>
    </recommendedName>
</protein>
<dbReference type="PROSITE" id="PS51000">
    <property type="entry name" value="HTH_DEOR_2"/>
    <property type="match status" value="1"/>
</dbReference>
<feature type="domain" description="HTH deoR-type" evidence="3">
    <location>
        <begin position="3"/>
        <end position="58"/>
    </location>
</feature>
<dbReference type="InterPro" id="IPR036390">
    <property type="entry name" value="WH_DNA-bd_sf"/>
</dbReference>
<name>A0A212J142_9BACT</name>
<dbReference type="PANTHER" id="PTHR34580">
    <property type="match status" value="1"/>
</dbReference>
<dbReference type="InterPro" id="IPR013196">
    <property type="entry name" value="HTH_11"/>
</dbReference>
<dbReference type="EMBL" id="FLUM01000001">
    <property type="protein sequence ID" value="SBV93140.1"/>
    <property type="molecule type" value="Genomic_DNA"/>
</dbReference>
<gene>
    <name evidence="4" type="ORF">KL86DYS1_10790</name>
</gene>
<dbReference type="InterPro" id="IPR051534">
    <property type="entry name" value="CBASS_pafABC_assoc_protein"/>
</dbReference>
<accession>A0A212J142</accession>
<organism evidence="4">
    <name type="scientific">uncultured Dysgonomonas sp</name>
    <dbReference type="NCBI Taxonomy" id="206096"/>
    <lineage>
        <taxon>Bacteria</taxon>
        <taxon>Pseudomonadati</taxon>
        <taxon>Bacteroidota</taxon>
        <taxon>Bacteroidia</taxon>
        <taxon>Bacteroidales</taxon>
        <taxon>Dysgonomonadaceae</taxon>
        <taxon>Dysgonomonas</taxon>
        <taxon>environmental samples</taxon>
    </lineage>
</organism>
<keyword evidence="1" id="KW-0805">Transcription regulation</keyword>
<dbReference type="InterPro" id="IPR036388">
    <property type="entry name" value="WH-like_DNA-bd_sf"/>
</dbReference>
<sequence>MNRIDRLSAILIMLQSSSIVKIKQITDRFNISSRTVYRDLRALEDSGIPLTGDSRTGYSLVEGFKLPPLMFTQEEAFSFIAAEKLIDKFTDKGFKSSYKSGIEKIKAVMRLAEIKTIEDFNNKIGTLNYHLKDSDSTQNILHELIDGAAKRKKVQITYYSYNRNETTDRTVDPIGIFFSMSNWYLIAFCDTVKDYRTFRISRIQNITHTHEGFELNHPPLDSFLKTLGDREHLQKIVIEVNEKDMLLIDENRYYQGLITEKEVNGKVELHFMTFSFDRFARWYLSYIDIARIVYPVEFRTKVKNILSNANL</sequence>
<evidence type="ECO:0000313" key="4">
    <source>
        <dbReference type="EMBL" id="SBV93140.1"/>
    </source>
</evidence>
<reference evidence="4" key="1">
    <citation type="submission" date="2016-04" db="EMBL/GenBank/DDBJ databases">
        <authorList>
            <person name="Evans L.H."/>
            <person name="Alamgir A."/>
            <person name="Owens N."/>
            <person name="Weber N.D."/>
            <person name="Virtaneva K."/>
            <person name="Barbian K."/>
            <person name="Babar A."/>
            <person name="Rosenke K."/>
        </authorList>
    </citation>
    <scope>NUCLEOTIDE SEQUENCE</scope>
    <source>
        <strain evidence="4">86-1</strain>
    </source>
</reference>
<dbReference type="RefSeq" id="WP_296938677.1">
    <property type="nucleotide sequence ID" value="NZ_LT599032.1"/>
</dbReference>
<evidence type="ECO:0000256" key="2">
    <source>
        <dbReference type="ARBA" id="ARBA00023163"/>
    </source>
</evidence>
<dbReference type="Pfam" id="PF13280">
    <property type="entry name" value="WYL"/>
    <property type="match status" value="1"/>
</dbReference>
<dbReference type="GO" id="GO:0003700">
    <property type="term" value="F:DNA-binding transcription factor activity"/>
    <property type="evidence" value="ECO:0007669"/>
    <property type="project" value="InterPro"/>
</dbReference>
<dbReference type="InterPro" id="IPR026881">
    <property type="entry name" value="WYL_dom"/>
</dbReference>
<keyword evidence="2" id="KW-0804">Transcription</keyword>
<dbReference type="PROSITE" id="PS52050">
    <property type="entry name" value="WYL"/>
    <property type="match status" value="1"/>
</dbReference>
<dbReference type="PIRSF" id="PIRSF016838">
    <property type="entry name" value="PafC"/>
    <property type="match status" value="1"/>
</dbReference>
<proteinExistence type="predicted"/>